<accession>A0ABY4QVW5</accession>
<organism evidence="2 3">
    <name type="scientific">Jatrophihabitans telluris</name>
    <dbReference type="NCBI Taxonomy" id="2038343"/>
    <lineage>
        <taxon>Bacteria</taxon>
        <taxon>Bacillati</taxon>
        <taxon>Actinomycetota</taxon>
        <taxon>Actinomycetes</taxon>
        <taxon>Jatrophihabitantales</taxon>
        <taxon>Jatrophihabitantaceae</taxon>
        <taxon>Jatrophihabitans</taxon>
    </lineage>
</organism>
<protein>
    <submittedName>
        <fullName evidence="2">Uncharacterized protein</fullName>
    </submittedName>
</protein>
<keyword evidence="3" id="KW-1185">Reference proteome</keyword>
<dbReference type="RefSeq" id="WP_249769561.1">
    <property type="nucleotide sequence ID" value="NZ_CP097332.1"/>
</dbReference>
<name>A0ABY4QVW5_9ACTN</name>
<proteinExistence type="predicted"/>
<reference evidence="2" key="2">
    <citation type="submission" date="2022-05" db="EMBL/GenBank/DDBJ databases">
        <authorList>
            <person name="Kim J.-S."/>
            <person name="Lee K."/>
            <person name="Suh M."/>
            <person name="Eom M."/>
            <person name="Kim J.-S."/>
            <person name="Kim D.-S."/>
            <person name="Ko S.-H."/>
            <person name="Shin Y."/>
            <person name="Lee J.-S."/>
        </authorList>
    </citation>
    <scope>NUCLEOTIDE SEQUENCE</scope>
    <source>
        <strain evidence="2">N237</strain>
    </source>
</reference>
<evidence type="ECO:0000313" key="2">
    <source>
        <dbReference type="EMBL" id="UQX87114.1"/>
    </source>
</evidence>
<evidence type="ECO:0000256" key="1">
    <source>
        <dbReference type="SAM" id="MobiDB-lite"/>
    </source>
</evidence>
<gene>
    <name evidence="2" type="ORF">M6D93_12465</name>
</gene>
<feature type="compositionally biased region" description="Basic and acidic residues" evidence="1">
    <location>
        <begin position="46"/>
        <end position="60"/>
    </location>
</feature>
<dbReference type="EMBL" id="CP097332">
    <property type="protein sequence ID" value="UQX87114.1"/>
    <property type="molecule type" value="Genomic_DNA"/>
</dbReference>
<evidence type="ECO:0000313" key="3">
    <source>
        <dbReference type="Proteomes" id="UP001056336"/>
    </source>
</evidence>
<reference evidence="2" key="1">
    <citation type="journal article" date="2018" name="Int. J. Syst. Evol. Microbiol.">
        <title>Jatrophihabitans telluris sp. nov., isolated from sediment soil of lava forest wetlands and the emended description of the genus Jatrophihabitans.</title>
        <authorList>
            <person name="Lee K.C."/>
            <person name="Suh M.K."/>
            <person name="Eom M.K."/>
            <person name="Kim K.K."/>
            <person name="Kim J.S."/>
            <person name="Kim D.S."/>
            <person name="Ko S.H."/>
            <person name="Shin Y.K."/>
            <person name="Lee J.S."/>
        </authorList>
    </citation>
    <scope>NUCLEOTIDE SEQUENCE</scope>
    <source>
        <strain evidence="2">N237</strain>
    </source>
</reference>
<feature type="region of interest" description="Disordered" evidence="1">
    <location>
        <begin position="1"/>
        <end position="113"/>
    </location>
</feature>
<dbReference type="Proteomes" id="UP001056336">
    <property type="component" value="Chromosome"/>
</dbReference>
<feature type="compositionally biased region" description="Polar residues" evidence="1">
    <location>
        <begin position="1"/>
        <end position="10"/>
    </location>
</feature>
<sequence length="113" mass="11321">MSHNEPNAPSGSDEDSDRGEPGHNPPEDPQGVAAPGADNPSGRTPEQSRSDAQPDPRASEGGDANSEDSAPRSDTDPDESGPSLGGPNAALGSGVEDGLTDEAANTDDVTHHG</sequence>